<feature type="transmembrane region" description="Helical" evidence="8">
    <location>
        <begin position="140"/>
        <end position="161"/>
    </location>
</feature>
<evidence type="ECO:0000256" key="2">
    <source>
        <dbReference type="ARBA" id="ARBA00008141"/>
    </source>
</evidence>
<evidence type="ECO:0000256" key="5">
    <source>
        <dbReference type="ARBA" id="ARBA00022989"/>
    </source>
</evidence>
<feature type="transmembrane region" description="Helical" evidence="8">
    <location>
        <begin position="96"/>
        <end position="120"/>
    </location>
</feature>
<comment type="similarity">
    <text evidence="2">Belongs to the ninjurin family.</text>
</comment>
<protein>
    <submittedName>
        <fullName evidence="9">Uncharacterized protein</fullName>
    </submittedName>
</protein>
<keyword evidence="3 8" id="KW-0812">Transmembrane</keyword>
<feature type="region of interest" description="Disordered" evidence="7">
    <location>
        <begin position="1"/>
        <end position="29"/>
    </location>
</feature>
<reference evidence="9" key="3">
    <citation type="submission" date="2025-09" db="UniProtKB">
        <authorList>
            <consortium name="Ensembl"/>
        </authorList>
    </citation>
    <scope>IDENTIFICATION</scope>
</reference>
<proteinExistence type="inferred from homology"/>
<accession>H2ZJK3</accession>
<keyword evidence="4" id="KW-0130">Cell adhesion</keyword>
<evidence type="ECO:0000313" key="9">
    <source>
        <dbReference type="Ensembl" id="ENSCSAVP00000017769.1"/>
    </source>
</evidence>
<dbReference type="GO" id="GO:0042246">
    <property type="term" value="P:tissue regeneration"/>
    <property type="evidence" value="ECO:0007669"/>
    <property type="project" value="InterPro"/>
</dbReference>
<dbReference type="Ensembl" id="ENSCSAVT00000017963.1">
    <property type="protein sequence ID" value="ENSCSAVP00000017769.1"/>
    <property type="gene ID" value="ENSCSAVG00000010461.1"/>
</dbReference>
<keyword evidence="6 8" id="KW-0472">Membrane</keyword>
<dbReference type="InterPro" id="IPR007007">
    <property type="entry name" value="Ninjurin"/>
</dbReference>
<evidence type="ECO:0000256" key="6">
    <source>
        <dbReference type="ARBA" id="ARBA00023136"/>
    </source>
</evidence>
<dbReference type="GO" id="GO:0007155">
    <property type="term" value="P:cell adhesion"/>
    <property type="evidence" value="ECO:0007669"/>
    <property type="project" value="UniProtKB-KW"/>
</dbReference>
<dbReference type="GO" id="GO:0016020">
    <property type="term" value="C:membrane"/>
    <property type="evidence" value="ECO:0007669"/>
    <property type="project" value="UniProtKB-SubCell"/>
</dbReference>
<dbReference type="OMA" id="NIMADSG"/>
<feature type="transmembrane region" description="Helical" evidence="8">
    <location>
        <begin position="62"/>
        <end position="84"/>
    </location>
</feature>
<evidence type="ECO:0000256" key="7">
    <source>
        <dbReference type="SAM" id="MobiDB-lite"/>
    </source>
</evidence>
<keyword evidence="5 8" id="KW-1133">Transmembrane helix</keyword>
<name>H2ZJK3_CIOSA</name>
<dbReference type="AlphaFoldDB" id="H2ZJK3"/>
<dbReference type="GeneTree" id="ENSGT00940000158219"/>
<reference evidence="9" key="2">
    <citation type="submission" date="2025-08" db="UniProtKB">
        <authorList>
            <consortium name="Ensembl"/>
        </authorList>
    </citation>
    <scope>IDENTIFICATION</scope>
</reference>
<dbReference type="PANTHER" id="PTHR12316">
    <property type="entry name" value="NINJURIN-RELATED"/>
    <property type="match status" value="1"/>
</dbReference>
<keyword evidence="10" id="KW-1185">Reference proteome</keyword>
<dbReference type="InParanoid" id="H2ZJK3"/>
<dbReference type="HOGENOM" id="CLU_1453926_0_0_1"/>
<dbReference type="PANTHER" id="PTHR12316:SF17">
    <property type="entry name" value="NINJURIN C, ISOFORM D"/>
    <property type="match status" value="1"/>
</dbReference>
<evidence type="ECO:0000256" key="4">
    <source>
        <dbReference type="ARBA" id="ARBA00022889"/>
    </source>
</evidence>
<sequence>MADTLESEKVDAKVNVETDSVEPKDTNGGTEIKKIDTVKTMPKKTAPPIPTQKKMFGYDRYATVKSAGLGLLVITLIVDASVRLRKVVDLGADEKWYLPMLILISILLGLLAIEGILLVYLSTQNLQNPRKQRCLQRINIVSTILAGLITIISVIVLNIMADSGLYVGVPNPRSNGTNYLATTPGE</sequence>
<evidence type="ECO:0000256" key="8">
    <source>
        <dbReference type="SAM" id="Phobius"/>
    </source>
</evidence>
<evidence type="ECO:0000256" key="3">
    <source>
        <dbReference type="ARBA" id="ARBA00022692"/>
    </source>
</evidence>
<reference evidence="10" key="1">
    <citation type="submission" date="2003-08" db="EMBL/GenBank/DDBJ databases">
        <authorList>
            <person name="Birren B."/>
            <person name="Nusbaum C."/>
            <person name="Abebe A."/>
            <person name="Abouelleil A."/>
            <person name="Adekoya E."/>
            <person name="Ait-zahra M."/>
            <person name="Allen N."/>
            <person name="Allen T."/>
            <person name="An P."/>
            <person name="Anderson M."/>
            <person name="Anderson S."/>
            <person name="Arachchi H."/>
            <person name="Armbruster J."/>
            <person name="Bachantsang P."/>
            <person name="Baldwin J."/>
            <person name="Barry A."/>
            <person name="Bayul T."/>
            <person name="Blitshsteyn B."/>
            <person name="Bloom T."/>
            <person name="Blye J."/>
            <person name="Boguslavskiy L."/>
            <person name="Borowsky M."/>
            <person name="Boukhgalter B."/>
            <person name="Brunache A."/>
            <person name="Butler J."/>
            <person name="Calixte N."/>
            <person name="Calvo S."/>
            <person name="Camarata J."/>
            <person name="Campo K."/>
            <person name="Chang J."/>
            <person name="Cheshatsang Y."/>
            <person name="Citroen M."/>
            <person name="Collymore A."/>
            <person name="Considine T."/>
            <person name="Cook A."/>
            <person name="Cooke P."/>
            <person name="Corum B."/>
            <person name="Cuomo C."/>
            <person name="David R."/>
            <person name="Dawoe T."/>
            <person name="Degray S."/>
            <person name="Dodge S."/>
            <person name="Dooley K."/>
            <person name="Dorje P."/>
            <person name="Dorjee K."/>
            <person name="Dorris L."/>
            <person name="Duffey N."/>
            <person name="Dupes A."/>
            <person name="Elkins T."/>
            <person name="Engels R."/>
            <person name="Erickson J."/>
            <person name="Farina A."/>
            <person name="Faro S."/>
            <person name="Ferreira P."/>
            <person name="Fischer H."/>
            <person name="Fitzgerald M."/>
            <person name="Foley K."/>
            <person name="Gage D."/>
            <person name="Galagan J."/>
            <person name="Gearin G."/>
            <person name="Gnerre S."/>
            <person name="Gnirke A."/>
            <person name="Goyette A."/>
            <person name="Graham J."/>
            <person name="Grandbois E."/>
            <person name="Gyaltsen K."/>
            <person name="Hafez N."/>
            <person name="Hagopian D."/>
            <person name="Hagos B."/>
            <person name="Hall J."/>
            <person name="Hatcher B."/>
            <person name="Heller A."/>
            <person name="Higgins H."/>
            <person name="Honan T."/>
            <person name="Horn A."/>
            <person name="Houde N."/>
            <person name="Hughes L."/>
            <person name="Hulme W."/>
            <person name="Husby E."/>
            <person name="Iliev I."/>
            <person name="Jaffe D."/>
            <person name="Jones C."/>
            <person name="Kamal M."/>
            <person name="Kamat A."/>
            <person name="Kamvysselis M."/>
            <person name="Karlsson E."/>
            <person name="Kells C."/>
            <person name="Kieu A."/>
            <person name="Kisner P."/>
            <person name="Kodira C."/>
            <person name="Kulbokas E."/>
            <person name="Labutti K."/>
            <person name="Lama D."/>
            <person name="Landers T."/>
            <person name="Leger J."/>
            <person name="Levine S."/>
            <person name="Lewis D."/>
            <person name="Lewis T."/>
            <person name="Lindblad-toh K."/>
            <person name="Liu X."/>
            <person name="Lokyitsang T."/>
            <person name="Lokyitsang Y."/>
            <person name="Lucien O."/>
            <person name="Lui A."/>
            <person name="Ma L.J."/>
            <person name="Mabbitt R."/>
            <person name="Macdonald J."/>
            <person name="Maclean C."/>
            <person name="Major J."/>
            <person name="Manning J."/>
            <person name="Marabella R."/>
            <person name="Maru K."/>
            <person name="Matthews C."/>
            <person name="Mauceli E."/>
            <person name="Mccarthy M."/>
            <person name="Mcdonough S."/>
            <person name="Mcghee T."/>
            <person name="Meldrim J."/>
            <person name="Meneus L."/>
            <person name="Mesirov J."/>
            <person name="Mihalev A."/>
            <person name="Mihova T."/>
            <person name="Mikkelsen T."/>
            <person name="Mlenga V."/>
            <person name="Moru K."/>
            <person name="Mozes J."/>
            <person name="Mulrain L."/>
            <person name="Munson G."/>
            <person name="Naylor J."/>
            <person name="Newes C."/>
            <person name="Nguyen C."/>
            <person name="Nguyen N."/>
            <person name="Nguyen T."/>
            <person name="Nicol R."/>
            <person name="Nielsen C."/>
            <person name="Nizzari M."/>
            <person name="Norbu C."/>
            <person name="Norbu N."/>
            <person name="O'donnell P."/>
            <person name="Okoawo O."/>
            <person name="O'leary S."/>
            <person name="Omotosho B."/>
            <person name="O'neill K."/>
            <person name="Osman S."/>
            <person name="Parker S."/>
            <person name="Perrin D."/>
            <person name="Phunkhang P."/>
            <person name="Piqani B."/>
            <person name="Purcell S."/>
            <person name="Rachupka T."/>
            <person name="Ramasamy U."/>
            <person name="Rameau R."/>
            <person name="Ray V."/>
            <person name="Raymond C."/>
            <person name="Retta R."/>
            <person name="Richardson S."/>
            <person name="Rise C."/>
            <person name="Rodriguez J."/>
            <person name="Rogers J."/>
            <person name="Rogov P."/>
            <person name="Rutman M."/>
            <person name="Schupbach R."/>
            <person name="Seaman C."/>
            <person name="Settipalli S."/>
            <person name="Sharpe T."/>
            <person name="Sheridan J."/>
            <person name="Sherpa N."/>
            <person name="Shi J."/>
            <person name="Smirnov S."/>
            <person name="Smith C."/>
            <person name="Sougnez C."/>
            <person name="Spencer B."/>
            <person name="Stalker J."/>
            <person name="Stange-thomann N."/>
            <person name="Stavropoulos S."/>
            <person name="Stetson K."/>
            <person name="Stone C."/>
            <person name="Stone S."/>
            <person name="Stubbs M."/>
            <person name="Talamas J."/>
            <person name="Tchuinga P."/>
            <person name="Tenzing P."/>
            <person name="Tesfaye S."/>
            <person name="Theodore J."/>
            <person name="Thoulutsang Y."/>
            <person name="Topham K."/>
            <person name="Towey S."/>
            <person name="Tsamla T."/>
            <person name="Tsomo N."/>
            <person name="Vallee D."/>
            <person name="Vassiliev H."/>
            <person name="Venkataraman V."/>
            <person name="Vinson J."/>
            <person name="Vo A."/>
            <person name="Wade C."/>
            <person name="Wang S."/>
            <person name="Wangchuk T."/>
            <person name="Wangdi T."/>
            <person name="Whittaker C."/>
            <person name="Wilkinson J."/>
            <person name="Wu Y."/>
            <person name="Wyman D."/>
            <person name="Yadav S."/>
            <person name="Yang S."/>
            <person name="Yang X."/>
            <person name="Yeager S."/>
            <person name="Yee E."/>
            <person name="Young G."/>
            <person name="Zainoun J."/>
            <person name="Zembeck L."/>
            <person name="Zimmer A."/>
            <person name="Zody M."/>
            <person name="Lander E."/>
        </authorList>
    </citation>
    <scope>NUCLEOTIDE SEQUENCE [LARGE SCALE GENOMIC DNA]</scope>
</reference>
<comment type="subcellular location">
    <subcellularLocation>
        <location evidence="1">Membrane</location>
        <topology evidence="1">Multi-pass membrane protein</topology>
    </subcellularLocation>
</comment>
<dbReference type="Pfam" id="PF04923">
    <property type="entry name" value="Ninjurin"/>
    <property type="match status" value="1"/>
</dbReference>
<evidence type="ECO:0000313" key="10">
    <source>
        <dbReference type="Proteomes" id="UP000007875"/>
    </source>
</evidence>
<organism evidence="9 10">
    <name type="scientific">Ciona savignyi</name>
    <name type="common">Pacific transparent sea squirt</name>
    <dbReference type="NCBI Taxonomy" id="51511"/>
    <lineage>
        <taxon>Eukaryota</taxon>
        <taxon>Metazoa</taxon>
        <taxon>Chordata</taxon>
        <taxon>Tunicata</taxon>
        <taxon>Ascidiacea</taxon>
        <taxon>Phlebobranchia</taxon>
        <taxon>Cionidae</taxon>
        <taxon>Ciona</taxon>
    </lineage>
</organism>
<dbReference type="Proteomes" id="UP000007875">
    <property type="component" value="Unassembled WGS sequence"/>
</dbReference>
<evidence type="ECO:0000256" key="1">
    <source>
        <dbReference type="ARBA" id="ARBA00004141"/>
    </source>
</evidence>